<dbReference type="PROSITE" id="PS51782">
    <property type="entry name" value="LYSM"/>
    <property type="match status" value="1"/>
</dbReference>
<reference evidence="3 4" key="1">
    <citation type="submission" date="2018-06" db="EMBL/GenBank/DDBJ databases">
        <authorList>
            <consortium name="Pathogen Informatics"/>
            <person name="Doyle S."/>
        </authorList>
    </citation>
    <scope>NUCLEOTIDE SEQUENCE [LARGE SCALE GENOMIC DNA]</scope>
    <source>
        <strain evidence="3 4">NCTC11842</strain>
    </source>
</reference>
<feature type="region of interest" description="Disordered" evidence="1">
    <location>
        <begin position="26"/>
        <end position="46"/>
    </location>
</feature>
<dbReference type="EMBL" id="UAUF01000015">
    <property type="protein sequence ID" value="SPZ16694.1"/>
    <property type="molecule type" value="Genomic_DNA"/>
</dbReference>
<feature type="compositionally biased region" description="Basic and acidic residues" evidence="1">
    <location>
        <begin position="28"/>
        <end position="44"/>
    </location>
</feature>
<organism evidence="3 4">
    <name type="scientific">Pseudomonas luteola</name>
    <dbReference type="NCBI Taxonomy" id="47886"/>
    <lineage>
        <taxon>Bacteria</taxon>
        <taxon>Pseudomonadati</taxon>
        <taxon>Pseudomonadota</taxon>
        <taxon>Gammaproteobacteria</taxon>
        <taxon>Pseudomonadales</taxon>
        <taxon>Pseudomonadaceae</taxon>
        <taxon>Pseudomonas</taxon>
    </lineage>
</organism>
<proteinExistence type="predicted"/>
<evidence type="ECO:0000256" key="1">
    <source>
        <dbReference type="SAM" id="MobiDB-lite"/>
    </source>
</evidence>
<evidence type="ECO:0000313" key="3">
    <source>
        <dbReference type="EMBL" id="SPZ16694.1"/>
    </source>
</evidence>
<dbReference type="Proteomes" id="UP000250443">
    <property type="component" value="Unassembled WGS sequence"/>
</dbReference>
<dbReference type="InterPro" id="IPR036779">
    <property type="entry name" value="LysM_dom_sf"/>
</dbReference>
<evidence type="ECO:0000313" key="4">
    <source>
        <dbReference type="Proteomes" id="UP000250443"/>
    </source>
</evidence>
<dbReference type="SMART" id="SM00257">
    <property type="entry name" value="LysM"/>
    <property type="match status" value="1"/>
</dbReference>
<protein>
    <submittedName>
        <fullName evidence="3">Spore coat assembly protein SafA</fullName>
    </submittedName>
</protein>
<dbReference type="AlphaFoldDB" id="A0A2X2DBE0"/>
<gene>
    <name evidence="3" type="ORF">NCTC11842_05729</name>
</gene>
<feature type="domain" description="LysM" evidence="2">
    <location>
        <begin position="50"/>
        <end position="95"/>
    </location>
</feature>
<evidence type="ECO:0000259" key="2">
    <source>
        <dbReference type="PROSITE" id="PS51782"/>
    </source>
</evidence>
<name>A0A2X2DBE0_PSELU</name>
<dbReference type="SUPFAM" id="SSF54106">
    <property type="entry name" value="LysM domain"/>
    <property type="match status" value="1"/>
</dbReference>
<accession>A0A2X2DBE0</accession>
<dbReference type="RefSeq" id="WP_112298001.1">
    <property type="nucleotide sequence ID" value="NZ_UAUF01000015.1"/>
</dbReference>
<dbReference type="CDD" id="cd00118">
    <property type="entry name" value="LysM"/>
    <property type="match status" value="1"/>
</dbReference>
<dbReference type="InterPro" id="IPR018392">
    <property type="entry name" value="LysM"/>
</dbReference>
<dbReference type="Gene3D" id="3.10.350.10">
    <property type="entry name" value="LysM domain"/>
    <property type="match status" value="1"/>
</dbReference>
<sequence>MAMPIDNAGTSRSNFRTALHSFSAFIKRSQETPRPEGDAPRLPESHLQQQKVVVEPGDTMTGIAKKHYVSLHEAAQHNPQISDIDHIHAGDVVFLPPPAPEQLAVQPDGKTLFLENLQSRGNAIEHANTADGAIDYAVETEQLNQDVQTFLSALPAAERNDSAQWLFDHDWTDSGPAQIAIEQGAEQMGLVLTPSSHKGPDVEAQVREIVQQINASPNPVAALETLGKAYSTVTPDVKEVLLQSSTGQEIFQSAGQYALDALNQQDNQSGQLVPMKTVFERLDNMTQNLDPHLAAKVVEAAIPGLEKVLIEPSDNPVPPMVGSSGAYHLVNVTGRIAGQPGAEETIKRLVELGLYERTGTVQSIAEGANPAYPLQVLSFVGQGDIRYVLEGDILPGLDQFQKKVTDDLQAYGKQMEELNWLTLNGGAVMTTEQRDNAIQDYLDSRPPEWEEQTQALKDQVAEDGRDLLYQLQALQNLPADFKGDRKAIEDQIRRTLDNPDAITAMSSAVAQYPELTNDLDQWKLIGQFGKTTDRGRKFLEEVATQVLRHKVMPEFQNVKAGDAASLQSALNKLEGLKKGPVADLFGIPDKDLNKAIDALKEALPRPGETAEQITDRLARFNLKLDDIKSTNGVRTFDNQTRAGQTLRMIGAAGAAAVLASSGVALHKHQSPEAILKVCLDAAGTAQKTTELLIGMGKIPKDGWVNTLAGGSSRPAVKVLGVASSLLDLVNAGKAAESGDTVGASLYTLSAAGGVTSALGTGTVFGPIGLGVVLLSTITLGTRDVIKHHEMANRFQTPETSQFLTHAGLDEAAAKALSDQSGDGYNVLPLLSRYAELKGLDLQDNQDQQAFVTRINNMPNESLLLLRDNLHRVLDRRKGSYDDFPESQSQSNSWIYDTSDTYFSQRLKENPHFVEMGVAYPNSVYQLDQTLDMLDLDRLAVS</sequence>
<dbReference type="Pfam" id="PF01476">
    <property type="entry name" value="LysM"/>
    <property type="match status" value="1"/>
</dbReference>